<keyword evidence="1" id="KW-0175">Coiled coil</keyword>
<proteinExistence type="predicted"/>
<accession>A0AA96R1B2</accession>
<organism evidence="2">
    <name type="scientific">Bacillus phage SDFMU_Pbc</name>
    <dbReference type="NCBI Taxonomy" id="3076135"/>
    <lineage>
        <taxon>Viruses</taxon>
        <taxon>Duplodnaviria</taxon>
        <taxon>Heunggongvirae</taxon>
        <taxon>Uroviricota</taxon>
        <taxon>Caudoviricetes</taxon>
        <taxon>Herelleviridae</taxon>
        <taxon>Bastillevirinae</taxon>
        <taxon>Agatevirus</taxon>
        <taxon>Agatevirus agate</taxon>
    </lineage>
</organism>
<sequence length="166" mass="18861">METKIIVPLTDKLVKHIRSSDYTEDSYLLRITEGEPIPGISKTVENYTFELASSVEGTRKNPTVFVRYSHPGDSKVFEDVVPLNRLQLVLYPSIAAIERIKVLSFLSYSQLRDVIEMSPLQEIVQTLAKVVLLELPEIEAECGRLRSENAKLQESLDDIKELVDRV</sequence>
<protein>
    <submittedName>
        <fullName evidence="2">Uncharacterized protein</fullName>
    </submittedName>
</protein>
<dbReference type="EMBL" id="OQ884030">
    <property type="protein sequence ID" value="WNO29940.1"/>
    <property type="molecule type" value="Genomic_DNA"/>
</dbReference>
<reference evidence="2" key="1">
    <citation type="submission" date="2023-04" db="EMBL/GenBank/DDBJ databases">
        <authorList>
            <person name="Zhang X."/>
        </authorList>
    </citation>
    <scope>NUCLEOTIDE SEQUENCE</scope>
</reference>
<evidence type="ECO:0000256" key="1">
    <source>
        <dbReference type="SAM" id="Coils"/>
    </source>
</evidence>
<evidence type="ECO:0000313" key="2">
    <source>
        <dbReference type="EMBL" id="WNO29940.1"/>
    </source>
</evidence>
<name>A0AA96R1B2_9CAUD</name>
<feature type="coiled-coil region" evidence="1">
    <location>
        <begin position="135"/>
        <end position="165"/>
    </location>
</feature>